<feature type="transmembrane region" description="Helical" evidence="1">
    <location>
        <begin position="574"/>
        <end position="604"/>
    </location>
</feature>
<evidence type="ECO:0000313" key="2">
    <source>
        <dbReference type="EMBL" id="SEE94549.1"/>
    </source>
</evidence>
<feature type="transmembrane region" description="Helical" evidence="1">
    <location>
        <begin position="215"/>
        <end position="238"/>
    </location>
</feature>
<keyword evidence="1" id="KW-0472">Membrane</keyword>
<dbReference type="Proteomes" id="UP000198985">
    <property type="component" value="Unassembled WGS sequence"/>
</dbReference>
<evidence type="ECO:0000313" key="3">
    <source>
        <dbReference type="Proteomes" id="UP000198985"/>
    </source>
</evidence>
<protein>
    <submittedName>
        <fullName evidence="2">Uncharacterized protein</fullName>
    </submittedName>
</protein>
<accession>A0A1H5MYU7</accession>
<feature type="transmembrane region" description="Helical" evidence="1">
    <location>
        <begin position="616"/>
        <end position="635"/>
    </location>
</feature>
<feature type="transmembrane region" description="Helical" evidence="1">
    <location>
        <begin position="781"/>
        <end position="801"/>
    </location>
</feature>
<sequence length="812" mass="89588">MANAFAMMLIMIGLSLFGRPDLAADFGIVHGATVALFYSFSGNARSIILAKNRQVESAYILRLRCLLVLPLSVLAFMLSMGLVASGWLFVLLLIARRACEWLAEVFLCEQEHDHRFGQALGFFLTQGFVSLLVLVTLSLDSTLGLWSLAIWAASPLCWCIRPEMFAAAFRKTAHGKRYLKLLLPHFGSSAVIGVSVYVFRLFIILLAGNQIAGDLFSAFALGGIMGAVFTQALGPTLVRHEGESGHSSRVLRWVNLMVWGSLLLGLLLIAVAFLRPDVLQWTGKSSFFWLAVGCSLMGGAIMVVAQRVRLRLLQNSETQDAFGSDMLANIILVGCIPFLYYGLGVSSLAGLYLLSALLSLVFYVSEKDGLFSASRLKISGRWVLVILAFVLFFPLFFQISGGIYQGKLVNFSSEGKLALLPIPISVLACYAGIVILGGYTKARLSLIVVFFLFMGMLFTSLVLAENTGVEAKSKLILLVQYMLPVFALVLGQQYGLKRDAISYAAKVLFFMLFIIVPLELLSTLTKGLGLLSPSLYFFSIYQHMQYVPVVLVGGFVIALFSLSDEVGYRRGLLLLSGVMGWYVSFSFSMLACVLLVVGTLSFFIRNLQLRRNIWESSLVVLFAGLGITLSLVFLVSGDLLRAKFGVGLQEGEPPGGLLGGLGGFVDSDRVVHLNNRAERLVYWDFYVSEIFDDFRSFWLGHVNVPDRNKFPSAHNYYLDFIYNFGFLAILPLIGLLALTTYFAVRNCLRIWASSEVLGVMGVVLFFLFVDNMLKVGMRQPYPGIITFFLWGVVISACLKLRREKDEPGQIGG</sequence>
<feature type="transmembrane region" description="Helical" evidence="1">
    <location>
        <begin position="116"/>
        <end position="137"/>
    </location>
</feature>
<feature type="transmembrane region" description="Helical" evidence="1">
    <location>
        <begin position="720"/>
        <end position="744"/>
    </location>
</feature>
<feature type="transmembrane region" description="Helical" evidence="1">
    <location>
        <begin position="181"/>
        <end position="203"/>
    </location>
</feature>
<feature type="transmembrane region" description="Helical" evidence="1">
    <location>
        <begin position="71"/>
        <end position="95"/>
    </location>
</feature>
<feature type="transmembrane region" description="Helical" evidence="1">
    <location>
        <begin position="503"/>
        <end position="524"/>
    </location>
</feature>
<feature type="transmembrane region" description="Helical" evidence="1">
    <location>
        <begin position="378"/>
        <end position="397"/>
    </location>
</feature>
<gene>
    <name evidence="2" type="ORF">SAMN04490194_5300</name>
</gene>
<keyword evidence="1" id="KW-0812">Transmembrane</keyword>
<feature type="transmembrane region" description="Helical" evidence="1">
    <location>
        <begin position="286"/>
        <end position="305"/>
    </location>
</feature>
<name>A0A1H5MYU7_9PSED</name>
<organism evidence="2 3">
    <name type="scientific">Pseudomonas migulae</name>
    <dbReference type="NCBI Taxonomy" id="78543"/>
    <lineage>
        <taxon>Bacteria</taxon>
        <taxon>Pseudomonadati</taxon>
        <taxon>Pseudomonadota</taxon>
        <taxon>Gammaproteobacteria</taxon>
        <taxon>Pseudomonadales</taxon>
        <taxon>Pseudomonadaceae</taxon>
        <taxon>Pseudomonas</taxon>
    </lineage>
</organism>
<feature type="transmembrane region" description="Helical" evidence="1">
    <location>
        <begin position="444"/>
        <end position="463"/>
    </location>
</feature>
<feature type="transmembrane region" description="Helical" evidence="1">
    <location>
        <begin position="417"/>
        <end position="437"/>
    </location>
</feature>
<feature type="transmembrane region" description="Helical" evidence="1">
    <location>
        <begin position="250"/>
        <end position="274"/>
    </location>
</feature>
<dbReference type="EMBL" id="FNTY01000002">
    <property type="protein sequence ID" value="SEE94549.1"/>
    <property type="molecule type" value="Genomic_DNA"/>
</dbReference>
<keyword evidence="1" id="KW-1133">Transmembrane helix</keyword>
<dbReference type="AlphaFoldDB" id="A0A1H5MYU7"/>
<feature type="transmembrane region" description="Helical" evidence="1">
    <location>
        <begin position="326"/>
        <end position="343"/>
    </location>
</feature>
<feature type="transmembrane region" description="Helical" evidence="1">
    <location>
        <begin position="544"/>
        <end position="562"/>
    </location>
</feature>
<reference evidence="2 3" key="1">
    <citation type="submission" date="2016-10" db="EMBL/GenBank/DDBJ databases">
        <authorList>
            <person name="de Groot N.N."/>
        </authorList>
    </citation>
    <scope>NUCLEOTIDE SEQUENCE [LARGE SCALE GENOMIC DNA]</scope>
    <source>
        <strain evidence="2 3">BS3662</strain>
    </source>
</reference>
<proteinExistence type="predicted"/>
<feature type="transmembrane region" description="Helical" evidence="1">
    <location>
        <begin position="475"/>
        <end position="491"/>
    </location>
</feature>
<evidence type="ECO:0000256" key="1">
    <source>
        <dbReference type="SAM" id="Phobius"/>
    </source>
</evidence>
<feature type="transmembrane region" description="Helical" evidence="1">
    <location>
        <begin position="143"/>
        <end position="160"/>
    </location>
</feature>
<feature type="transmembrane region" description="Helical" evidence="1">
    <location>
        <begin position="750"/>
        <end position="769"/>
    </location>
</feature>